<name>A0A182NXI4_9DIPT</name>
<dbReference type="Proteomes" id="UP000075884">
    <property type="component" value="Unassembled WGS sequence"/>
</dbReference>
<sequence length="58" mass="6750">MHLMSSRSSNNYNTNIVIEPSHLHPLMKPIDRTRIIKLVQITDEKEHPEECSLKISHS</sequence>
<evidence type="ECO:0000313" key="1">
    <source>
        <dbReference type="EnsemblMetazoa" id="ADIR014561-PA"/>
    </source>
</evidence>
<keyword evidence="2" id="KW-1185">Reference proteome</keyword>
<organism evidence="1 2">
    <name type="scientific">Anopheles dirus</name>
    <dbReference type="NCBI Taxonomy" id="7168"/>
    <lineage>
        <taxon>Eukaryota</taxon>
        <taxon>Metazoa</taxon>
        <taxon>Ecdysozoa</taxon>
        <taxon>Arthropoda</taxon>
        <taxon>Hexapoda</taxon>
        <taxon>Insecta</taxon>
        <taxon>Pterygota</taxon>
        <taxon>Neoptera</taxon>
        <taxon>Endopterygota</taxon>
        <taxon>Diptera</taxon>
        <taxon>Nematocera</taxon>
        <taxon>Culicoidea</taxon>
        <taxon>Culicidae</taxon>
        <taxon>Anophelinae</taxon>
        <taxon>Anopheles</taxon>
    </lineage>
</organism>
<evidence type="ECO:0000313" key="2">
    <source>
        <dbReference type="Proteomes" id="UP000075884"/>
    </source>
</evidence>
<proteinExistence type="predicted"/>
<dbReference type="EnsemblMetazoa" id="ADIR014561-RA">
    <property type="protein sequence ID" value="ADIR014561-PA"/>
    <property type="gene ID" value="ADIR014561"/>
</dbReference>
<reference evidence="2" key="1">
    <citation type="submission" date="2013-03" db="EMBL/GenBank/DDBJ databases">
        <title>The Genome Sequence of Anopheles dirus WRAIR2.</title>
        <authorList>
            <consortium name="The Broad Institute Genomics Platform"/>
            <person name="Neafsey D.E."/>
            <person name="Walton C."/>
            <person name="Walker B."/>
            <person name="Young S.K."/>
            <person name="Zeng Q."/>
            <person name="Gargeya S."/>
            <person name="Fitzgerald M."/>
            <person name="Haas B."/>
            <person name="Abouelleil A."/>
            <person name="Allen A.W."/>
            <person name="Alvarado L."/>
            <person name="Arachchi H.M."/>
            <person name="Berlin A.M."/>
            <person name="Chapman S.B."/>
            <person name="Gainer-Dewar J."/>
            <person name="Goldberg J."/>
            <person name="Griggs A."/>
            <person name="Gujja S."/>
            <person name="Hansen M."/>
            <person name="Howarth C."/>
            <person name="Imamovic A."/>
            <person name="Ireland A."/>
            <person name="Larimer J."/>
            <person name="McCowan C."/>
            <person name="Murphy C."/>
            <person name="Pearson M."/>
            <person name="Poon T.W."/>
            <person name="Priest M."/>
            <person name="Roberts A."/>
            <person name="Saif S."/>
            <person name="Shea T."/>
            <person name="Sisk P."/>
            <person name="Sykes S."/>
            <person name="Wortman J."/>
            <person name="Nusbaum C."/>
            <person name="Birren B."/>
        </authorList>
    </citation>
    <scope>NUCLEOTIDE SEQUENCE [LARGE SCALE GENOMIC DNA]</scope>
    <source>
        <strain evidence="2">WRAIR2</strain>
    </source>
</reference>
<reference evidence="1" key="2">
    <citation type="submission" date="2020-05" db="UniProtKB">
        <authorList>
            <consortium name="EnsemblMetazoa"/>
        </authorList>
    </citation>
    <scope>IDENTIFICATION</scope>
    <source>
        <strain evidence="1">WRAIR2</strain>
    </source>
</reference>
<accession>A0A182NXI4</accession>
<dbReference type="VEuPathDB" id="VectorBase:ADIR014561"/>
<dbReference type="AlphaFoldDB" id="A0A182NXI4"/>
<protein>
    <submittedName>
        <fullName evidence="1">Uncharacterized protein</fullName>
    </submittedName>
</protein>